<evidence type="ECO:0000313" key="2">
    <source>
        <dbReference type="EMBL" id="KAA2234937.1"/>
    </source>
</evidence>
<evidence type="ECO:0000313" key="3">
    <source>
        <dbReference type="Proteomes" id="UP000323142"/>
    </source>
</evidence>
<gene>
    <name evidence="2" type="ORF">F0L46_21580</name>
</gene>
<keyword evidence="3" id="KW-1185">Reference proteome</keyword>
<dbReference type="Proteomes" id="UP000323142">
    <property type="component" value="Unassembled WGS sequence"/>
</dbReference>
<evidence type="ECO:0000256" key="1">
    <source>
        <dbReference type="SAM" id="Coils"/>
    </source>
</evidence>
<dbReference type="EMBL" id="VUOA01000040">
    <property type="protein sequence ID" value="KAA2234937.1"/>
    <property type="molecule type" value="Genomic_DNA"/>
</dbReference>
<protein>
    <submittedName>
        <fullName evidence="2">Uncharacterized protein</fullName>
    </submittedName>
</protein>
<name>A0A5B2V9L8_9HYPH</name>
<organism evidence="2 3">
    <name type="scientific">Salinarimonas soli</name>
    <dbReference type="NCBI Taxonomy" id="1638099"/>
    <lineage>
        <taxon>Bacteria</taxon>
        <taxon>Pseudomonadati</taxon>
        <taxon>Pseudomonadota</taxon>
        <taxon>Alphaproteobacteria</taxon>
        <taxon>Hyphomicrobiales</taxon>
        <taxon>Salinarimonadaceae</taxon>
        <taxon>Salinarimonas</taxon>
    </lineage>
</organism>
<sequence length="162" mass="18306">MEKILKEKIETRRLKLVAIQQQIDALSQERIILQAEINALREILGELNDKTDLSSNLEDDLNIDDIDGSYNTRLSDNWRKILSNIVKIYPKSVSIDDIRKIAEDSAIDVSDETIRSQLSLYTTRGWLIRTGTGAYQITAKGAAAVGTKLPKLIFTNKPRTFT</sequence>
<dbReference type="AlphaFoldDB" id="A0A5B2V9L8"/>
<comment type="caution">
    <text evidence="2">The sequence shown here is derived from an EMBL/GenBank/DDBJ whole genome shotgun (WGS) entry which is preliminary data.</text>
</comment>
<dbReference type="RefSeq" id="WP_149821463.1">
    <property type="nucleotide sequence ID" value="NZ_VUOA01000040.1"/>
</dbReference>
<dbReference type="SUPFAM" id="SSF46785">
    <property type="entry name" value="Winged helix' DNA-binding domain"/>
    <property type="match status" value="1"/>
</dbReference>
<reference evidence="2 3" key="2">
    <citation type="submission" date="2019-09" db="EMBL/GenBank/DDBJ databases">
        <authorList>
            <person name="Jin C."/>
        </authorList>
    </citation>
    <scope>NUCLEOTIDE SEQUENCE [LARGE SCALE GENOMIC DNA]</scope>
    <source>
        <strain evidence="2 3">BN140002</strain>
    </source>
</reference>
<accession>A0A5B2V9L8</accession>
<keyword evidence="1" id="KW-0175">Coiled coil</keyword>
<dbReference type="InterPro" id="IPR036390">
    <property type="entry name" value="WH_DNA-bd_sf"/>
</dbReference>
<proteinExistence type="predicted"/>
<feature type="coiled-coil region" evidence="1">
    <location>
        <begin position="16"/>
        <end position="50"/>
    </location>
</feature>
<reference evidence="2 3" key="1">
    <citation type="submission" date="2019-09" db="EMBL/GenBank/DDBJ databases">
        <title>Salinarimonas rosea gen. nov., sp. nov., a new member of the a-2 subgroup of the Proteobacteria.</title>
        <authorList>
            <person name="Liu J."/>
        </authorList>
    </citation>
    <scope>NUCLEOTIDE SEQUENCE [LARGE SCALE GENOMIC DNA]</scope>
    <source>
        <strain evidence="2 3">BN140002</strain>
    </source>
</reference>